<evidence type="ECO:0000256" key="1">
    <source>
        <dbReference type="ARBA" id="ARBA00023125"/>
    </source>
</evidence>
<protein>
    <recommendedName>
        <fullName evidence="3">HTH tetR-type domain-containing protein</fullName>
    </recommendedName>
</protein>
<evidence type="ECO:0000256" key="2">
    <source>
        <dbReference type="PROSITE-ProRule" id="PRU00335"/>
    </source>
</evidence>
<proteinExistence type="predicted"/>
<feature type="domain" description="HTH tetR-type" evidence="3">
    <location>
        <begin position="11"/>
        <end position="72"/>
    </location>
</feature>
<organism evidence="4 5">
    <name type="scientific">Paenibacillus allorhizosphaerae</name>
    <dbReference type="NCBI Taxonomy" id="2849866"/>
    <lineage>
        <taxon>Bacteria</taxon>
        <taxon>Bacillati</taxon>
        <taxon>Bacillota</taxon>
        <taxon>Bacilli</taxon>
        <taxon>Bacillales</taxon>
        <taxon>Paenibacillaceae</taxon>
        <taxon>Paenibacillus</taxon>
    </lineage>
</organism>
<dbReference type="InterPro" id="IPR001647">
    <property type="entry name" value="HTH_TetR"/>
</dbReference>
<evidence type="ECO:0000259" key="3">
    <source>
        <dbReference type="PROSITE" id="PS50977"/>
    </source>
</evidence>
<evidence type="ECO:0000313" key="4">
    <source>
        <dbReference type="EMBL" id="CAG7651888.1"/>
    </source>
</evidence>
<reference evidence="4 5" key="1">
    <citation type="submission" date="2021-06" db="EMBL/GenBank/DDBJ databases">
        <authorList>
            <person name="Criscuolo A."/>
        </authorList>
    </citation>
    <scope>NUCLEOTIDE SEQUENCE [LARGE SCALE GENOMIC DNA]</scope>
    <source>
        <strain evidence="5">CIP 111802</strain>
    </source>
</reference>
<feature type="DNA-binding region" description="H-T-H motif" evidence="2">
    <location>
        <begin position="35"/>
        <end position="54"/>
    </location>
</feature>
<keyword evidence="5" id="KW-1185">Reference proteome</keyword>
<dbReference type="InterPro" id="IPR050624">
    <property type="entry name" value="HTH-type_Tx_Regulator"/>
</dbReference>
<dbReference type="PANTHER" id="PTHR43479:SF7">
    <property type="entry name" value="TETR-FAMILY TRANSCRIPTIONAL REGULATOR"/>
    <property type="match status" value="1"/>
</dbReference>
<gene>
    <name evidence="4" type="ORF">PAECIP111802_05084</name>
</gene>
<evidence type="ECO:0000313" key="5">
    <source>
        <dbReference type="Proteomes" id="UP000730618"/>
    </source>
</evidence>
<dbReference type="PROSITE" id="PS50977">
    <property type="entry name" value="HTH_TETR_2"/>
    <property type="match status" value="1"/>
</dbReference>
<sequence length="203" mass="23557">MPVNQNDPRVKRTRQLLLQSFMELLEQKKNIYSISVQDITDRATVNRATFYAHFEDKYAFLECWMRGKFQRKLELELPSSSISNMSSLRTLIQIVFDFLARTRQYMIRTPENSRYEPLFESAIHKELYQLLFTWLSVEARTPVSKKVVEPTALVISWGILGTAIHWSRNPQNRSADAMVREVLVVVAAGLAPVLEEPQKDIPL</sequence>
<comment type="caution">
    <text evidence="4">The sequence shown here is derived from an EMBL/GenBank/DDBJ whole genome shotgun (WGS) entry which is preliminary data.</text>
</comment>
<dbReference type="Pfam" id="PF00440">
    <property type="entry name" value="TetR_N"/>
    <property type="match status" value="1"/>
</dbReference>
<accession>A0ABM8VNV4</accession>
<dbReference type="PANTHER" id="PTHR43479">
    <property type="entry name" value="ACREF/ENVCD OPERON REPRESSOR-RELATED"/>
    <property type="match status" value="1"/>
</dbReference>
<name>A0ABM8VNV4_9BACL</name>
<keyword evidence="1 2" id="KW-0238">DNA-binding</keyword>
<dbReference type="EMBL" id="CAJVCE010000017">
    <property type="protein sequence ID" value="CAG7651888.1"/>
    <property type="molecule type" value="Genomic_DNA"/>
</dbReference>
<dbReference type="RefSeq" id="WP_218101316.1">
    <property type="nucleotide sequence ID" value="NZ_CAJVCE010000017.1"/>
</dbReference>
<dbReference type="Proteomes" id="UP000730618">
    <property type="component" value="Unassembled WGS sequence"/>
</dbReference>